<dbReference type="GO" id="GO:0016651">
    <property type="term" value="F:oxidoreductase activity, acting on NAD(P)H"/>
    <property type="evidence" value="ECO:0007669"/>
    <property type="project" value="InterPro"/>
</dbReference>
<proteinExistence type="predicted"/>
<dbReference type="SUPFAM" id="SSF50129">
    <property type="entry name" value="GroES-like"/>
    <property type="match status" value="1"/>
</dbReference>
<dbReference type="STRING" id="205917.A0A4Y9YKH5"/>
<dbReference type="Proteomes" id="UP000298327">
    <property type="component" value="Unassembled WGS sequence"/>
</dbReference>
<dbReference type="Gene3D" id="3.90.180.10">
    <property type="entry name" value="Medium-chain alcohol dehydrogenases, catalytic domain"/>
    <property type="match status" value="1"/>
</dbReference>
<dbReference type="SUPFAM" id="SSF51735">
    <property type="entry name" value="NAD(P)-binding Rossmann-fold domains"/>
    <property type="match status" value="1"/>
</dbReference>
<sequence length="224" mass="24225">MSSALTSTQRVIFLQTDKTVALETIPLDKPGPGQVLIKNTAVAQNPSDSSVGQYAIQLTHIAGYKVITTASPKHHALVKSLIAAVAVDYRAPDVVEQIIAASGRGGIDFVHSERMDARKIALVIPLDVTNLDQTVDYHLVMPGAFLDYEFVLAGEYFPRNKALLNLAFDLFDNAAGWFRGGRLKPNPVTVRPRGLSGIPAGLKFMKAGKVSRTKLVYRVADTPA</sequence>
<organism evidence="1 2">
    <name type="scientific">Dentipellis fragilis</name>
    <dbReference type="NCBI Taxonomy" id="205917"/>
    <lineage>
        <taxon>Eukaryota</taxon>
        <taxon>Fungi</taxon>
        <taxon>Dikarya</taxon>
        <taxon>Basidiomycota</taxon>
        <taxon>Agaricomycotina</taxon>
        <taxon>Agaricomycetes</taxon>
        <taxon>Russulales</taxon>
        <taxon>Hericiaceae</taxon>
        <taxon>Dentipellis</taxon>
    </lineage>
</organism>
<dbReference type="PANTHER" id="PTHR45348">
    <property type="entry name" value="HYPOTHETICAL OXIDOREDUCTASE (EUROFUNG)"/>
    <property type="match status" value="1"/>
</dbReference>
<evidence type="ECO:0008006" key="3">
    <source>
        <dbReference type="Google" id="ProtNLM"/>
    </source>
</evidence>
<keyword evidence="2" id="KW-1185">Reference proteome</keyword>
<dbReference type="Gene3D" id="3.40.50.720">
    <property type="entry name" value="NAD(P)-binding Rossmann-like Domain"/>
    <property type="match status" value="1"/>
</dbReference>
<protein>
    <recommendedName>
        <fullName evidence="3">Alcohol dehydrogenase-like C-terminal domain-containing protein</fullName>
    </recommendedName>
</protein>
<dbReference type="OrthoDB" id="10257049at2759"/>
<dbReference type="AlphaFoldDB" id="A0A4Y9YKH5"/>
<dbReference type="PANTHER" id="PTHR45348:SF2">
    <property type="entry name" value="ZINC-TYPE ALCOHOL DEHYDROGENASE-LIKE PROTEIN C2E1P3.01"/>
    <property type="match status" value="1"/>
</dbReference>
<comment type="caution">
    <text evidence="1">The sequence shown here is derived from an EMBL/GenBank/DDBJ whole genome shotgun (WGS) entry which is preliminary data.</text>
</comment>
<dbReference type="InterPro" id="IPR011032">
    <property type="entry name" value="GroES-like_sf"/>
</dbReference>
<dbReference type="InterPro" id="IPR047122">
    <property type="entry name" value="Trans-enoyl_RdTase-like"/>
</dbReference>
<gene>
    <name evidence="1" type="ORF">EVG20_g6490</name>
</gene>
<accession>A0A4Y9YKH5</accession>
<dbReference type="InterPro" id="IPR036291">
    <property type="entry name" value="NAD(P)-bd_dom_sf"/>
</dbReference>
<reference evidence="1 2" key="1">
    <citation type="submission" date="2019-02" db="EMBL/GenBank/DDBJ databases">
        <title>Genome sequencing of the rare red list fungi Dentipellis fragilis.</title>
        <authorList>
            <person name="Buettner E."/>
            <person name="Kellner H."/>
        </authorList>
    </citation>
    <scope>NUCLEOTIDE SEQUENCE [LARGE SCALE GENOMIC DNA]</scope>
    <source>
        <strain evidence="1 2">DSM 105465</strain>
    </source>
</reference>
<evidence type="ECO:0000313" key="2">
    <source>
        <dbReference type="Proteomes" id="UP000298327"/>
    </source>
</evidence>
<dbReference type="EMBL" id="SEOQ01000435">
    <property type="protein sequence ID" value="TFY63034.1"/>
    <property type="molecule type" value="Genomic_DNA"/>
</dbReference>
<evidence type="ECO:0000313" key="1">
    <source>
        <dbReference type="EMBL" id="TFY63034.1"/>
    </source>
</evidence>
<name>A0A4Y9YKH5_9AGAM</name>